<dbReference type="HOGENOM" id="CLU_2133980_0_0_1"/>
<accession>K2T0I4</accession>
<dbReference type="EMBL" id="AHHD01000010">
    <property type="protein sequence ID" value="EKG22400.1"/>
    <property type="molecule type" value="Genomic_DNA"/>
</dbReference>
<reference evidence="2 3" key="1">
    <citation type="journal article" date="2012" name="BMC Genomics">
        <title>Tools to kill: Genome of one of the most destructive plant pathogenic fungi Macrophomina phaseolina.</title>
        <authorList>
            <person name="Islam M.S."/>
            <person name="Haque M.S."/>
            <person name="Islam M.M."/>
            <person name="Emdad E.M."/>
            <person name="Halim A."/>
            <person name="Hossen Q.M.M."/>
            <person name="Hossain M.Z."/>
            <person name="Ahmed B."/>
            <person name="Rahim S."/>
            <person name="Rahman M.S."/>
            <person name="Alam M.M."/>
            <person name="Hou S."/>
            <person name="Wan X."/>
            <person name="Saito J.A."/>
            <person name="Alam M."/>
        </authorList>
    </citation>
    <scope>NUCLEOTIDE SEQUENCE [LARGE SCALE GENOMIC DNA]</scope>
    <source>
        <strain evidence="2 3">MS6</strain>
    </source>
</reference>
<proteinExistence type="predicted"/>
<evidence type="ECO:0000313" key="3">
    <source>
        <dbReference type="Proteomes" id="UP000007129"/>
    </source>
</evidence>
<organism evidence="2 3">
    <name type="scientific">Macrophomina phaseolina (strain MS6)</name>
    <name type="common">Charcoal rot fungus</name>
    <dbReference type="NCBI Taxonomy" id="1126212"/>
    <lineage>
        <taxon>Eukaryota</taxon>
        <taxon>Fungi</taxon>
        <taxon>Dikarya</taxon>
        <taxon>Ascomycota</taxon>
        <taxon>Pezizomycotina</taxon>
        <taxon>Dothideomycetes</taxon>
        <taxon>Dothideomycetes incertae sedis</taxon>
        <taxon>Botryosphaeriales</taxon>
        <taxon>Botryosphaeriaceae</taxon>
        <taxon>Macrophomina</taxon>
    </lineage>
</organism>
<sequence length="113" mass="13847">MCFSFFGMYLNFWVLGLLRERPCTEEWLSFAFLRITSHHSERRLNRDEDFILKRVPTEWFLGYKRAVCRRSGGVVNRLLRWEHFDADPSWPFNVQKRLHVIWSLNLAFSRLWH</sequence>
<gene>
    <name evidence="2" type="ORF">MPH_00262</name>
</gene>
<dbReference type="InParanoid" id="K2T0I4"/>
<keyword evidence="1" id="KW-0732">Signal</keyword>
<feature type="chain" id="PRO_5003867932" evidence="1">
    <location>
        <begin position="20"/>
        <end position="113"/>
    </location>
</feature>
<protein>
    <submittedName>
        <fullName evidence="2">Uncharacterized protein</fullName>
    </submittedName>
</protein>
<evidence type="ECO:0000313" key="2">
    <source>
        <dbReference type="EMBL" id="EKG22400.1"/>
    </source>
</evidence>
<name>K2T0I4_MACPH</name>
<evidence type="ECO:0000256" key="1">
    <source>
        <dbReference type="SAM" id="SignalP"/>
    </source>
</evidence>
<dbReference type="Proteomes" id="UP000007129">
    <property type="component" value="Unassembled WGS sequence"/>
</dbReference>
<feature type="signal peptide" evidence="1">
    <location>
        <begin position="1"/>
        <end position="19"/>
    </location>
</feature>
<dbReference type="VEuPathDB" id="FungiDB:MPH_00262"/>
<dbReference type="AlphaFoldDB" id="K2T0I4"/>
<comment type="caution">
    <text evidence="2">The sequence shown here is derived from an EMBL/GenBank/DDBJ whole genome shotgun (WGS) entry which is preliminary data.</text>
</comment>